<dbReference type="PROSITE" id="PS50893">
    <property type="entry name" value="ABC_TRANSPORTER_2"/>
    <property type="match status" value="1"/>
</dbReference>
<evidence type="ECO:0000256" key="5">
    <source>
        <dbReference type="ARBA" id="ARBA00022741"/>
    </source>
</evidence>
<sequence>MRDTIIEVNNVSFNAGGEKILSGVDFSIAKGERVTITGPSGGGKSTLLKIIASMLTPTKGSVKYEGESIAEIDPIDYRKKVSYFFQNATLFDQTVRDNLAFPYDIRNEEFNEAKSVKMLERVKLNASYLKKPVKDLSGGEKQRVALVRNLLYKPEVLLLDEVTSSLDAENKGIIYTILDELNTEDHMTILAVTHDEREISQADRIIHIIDGKVAEQ</sequence>
<evidence type="ECO:0000256" key="6">
    <source>
        <dbReference type="ARBA" id="ARBA00022840"/>
    </source>
</evidence>
<protein>
    <submittedName>
        <fullName evidence="10">Putative ABC transport system ATP-binding protein</fullName>
    </submittedName>
</protein>
<dbReference type="Pfam" id="PF00005">
    <property type="entry name" value="ABC_tran"/>
    <property type="match status" value="1"/>
</dbReference>
<evidence type="ECO:0000256" key="4">
    <source>
        <dbReference type="ARBA" id="ARBA00022592"/>
    </source>
</evidence>
<dbReference type="InterPro" id="IPR003593">
    <property type="entry name" value="AAA+_ATPase"/>
</dbReference>
<evidence type="ECO:0000259" key="9">
    <source>
        <dbReference type="PROSITE" id="PS50893"/>
    </source>
</evidence>
<dbReference type="SMART" id="SM00382">
    <property type="entry name" value="AAA"/>
    <property type="match status" value="1"/>
</dbReference>
<keyword evidence="1" id="KW-0813">Transport</keyword>
<gene>
    <name evidence="10" type="ORF">SAMN04488102_11024</name>
</gene>
<keyword evidence="2" id="KW-1003">Cell membrane</keyword>
<dbReference type="PANTHER" id="PTHR43423">
    <property type="entry name" value="ABC TRANSPORTER I FAMILY MEMBER 17"/>
    <property type="match status" value="1"/>
</dbReference>
<evidence type="ECO:0000256" key="1">
    <source>
        <dbReference type="ARBA" id="ARBA00022448"/>
    </source>
</evidence>
<dbReference type="InterPro" id="IPR017871">
    <property type="entry name" value="ABC_transporter-like_CS"/>
</dbReference>
<evidence type="ECO:0000256" key="2">
    <source>
        <dbReference type="ARBA" id="ARBA00022475"/>
    </source>
</evidence>
<evidence type="ECO:0000256" key="3">
    <source>
        <dbReference type="ARBA" id="ARBA00022519"/>
    </source>
</evidence>
<dbReference type="Gene3D" id="3.40.50.300">
    <property type="entry name" value="P-loop containing nucleotide triphosphate hydrolases"/>
    <property type="match status" value="1"/>
</dbReference>
<dbReference type="SUPFAM" id="SSF52540">
    <property type="entry name" value="P-loop containing nucleoside triphosphate hydrolases"/>
    <property type="match status" value="1"/>
</dbReference>
<dbReference type="STRING" id="753702.SAMN04488102_11024"/>
<dbReference type="Proteomes" id="UP000199612">
    <property type="component" value="Unassembled WGS sequence"/>
</dbReference>
<dbReference type="GO" id="GO:0016887">
    <property type="term" value="F:ATP hydrolysis activity"/>
    <property type="evidence" value="ECO:0007669"/>
    <property type="project" value="InterPro"/>
</dbReference>
<proteinExistence type="predicted"/>
<accession>A0A1I1KA67</accession>
<feature type="domain" description="ABC transporter" evidence="9">
    <location>
        <begin position="6"/>
        <end position="216"/>
    </location>
</feature>
<keyword evidence="3" id="KW-0997">Cell inner membrane</keyword>
<organism evidence="10 11">
    <name type="scientific">Alkalibacterium subtropicum</name>
    <dbReference type="NCBI Taxonomy" id="753702"/>
    <lineage>
        <taxon>Bacteria</taxon>
        <taxon>Bacillati</taxon>
        <taxon>Bacillota</taxon>
        <taxon>Bacilli</taxon>
        <taxon>Lactobacillales</taxon>
        <taxon>Carnobacteriaceae</taxon>
        <taxon>Alkalibacterium</taxon>
    </lineage>
</organism>
<keyword evidence="6 10" id="KW-0067">ATP-binding</keyword>
<dbReference type="PROSITE" id="PS00211">
    <property type="entry name" value="ABC_TRANSPORTER_1"/>
    <property type="match status" value="1"/>
</dbReference>
<evidence type="ECO:0000256" key="7">
    <source>
        <dbReference type="ARBA" id="ARBA00022967"/>
    </source>
</evidence>
<dbReference type="GO" id="GO:0005524">
    <property type="term" value="F:ATP binding"/>
    <property type="evidence" value="ECO:0007669"/>
    <property type="project" value="UniProtKB-KW"/>
</dbReference>
<dbReference type="OrthoDB" id="9785080at2"/>
<dbReference type="InterPro" id="IPR003439">
    <property type="entry name" value="ABC_transporter-like_ATP-bd"/>
</dbReference>
<keyword evidence="5" id="KW-0547">Nucleotide-binding</keyword>
<reference evidence="11" key="1">
    <citation type="submission" date="2016-10" db="EMBL/GenBank/DDBJ databases">
        <authorList>
            <person name="Varghese N."/>
            <person name="Submissions S."/>
        </authorList>
    </citation>
    <scope>NUCLEOTIDE SEQUENCE [LARGE SCALE GENOMIC DNA]</scope>
    <source>
        <strain evidence="11">DSM 23664</strain>
    </source>
</reference>
<evidence type="ECO:0000313" key="10">
    <source>
        <dbReference type="EMBL" id="SFC54983.1"/>
    </source>
</evidence>
<dbReference type="EMBL" id="FOLT01000010">
    <property type="protein sequence ID" value="SFC54983.1"/>
    <property type="molecule type" value="Genomic_DNA"/>
</dbReference>
<keyword evidence="7" id="KW-1278">Translocase</keyword>
<name>A0A1I1KA67_9LACT</name>
<keyword evidence="8" id="KW-0472">Membrane</keyword>
<dbReference type="AlphaFoldDB" id="A0A1I1KA67"/>
<dbReference type="PANTHER" id="PTHR43423:SF12">
    <property type="entry name" value="IRON EXPORT ATP-BINDING PROTEIN FETA-RELATED"/>
    <property type="match status" value="1"/>
</dbReference>
<keyword evidence="11" id="KW-1185">Reference proteome</keyword>
<dbReference type="RefSeq" id="WP_091530830.1">
    <property type="nucleotide sequence ID" value="NZ_FOLT01000010.1"/>
</dbReference>
<dbReference type="InterPro" id="IPR027417">
    <property type="entry name" value="P-loop_NTPase"/>
</dbReference>
<evidence type="ECO:0000256" key="8">
    <source>
        <dbReference type="ARBA" id="ARBA00023136"/>
    </source>
</evidence>
<dbReference type="GO" id="GO:0006817">
    <property type="term" value="P:phosphate ion transport"/>
    <property type="evidence" value="ECO:0007669"/>
    <property type="project" value="UniProtKB-KW"/>
</dbReference>
<keyword evidence="4" id="KW-0592">Phosphate transport</keyword>
<evidence type="ECO:0000313" key="11">
    <source>
        <dbReference type="Proteomes" id="UP000199612"/>
    </source>
</evidence>